<dbReference type="InterPro" id="IPR016024">
    <property type="entry name" value="ARM-type_fold"/>
</dbReference>
<dbReference type="Proteomes" id="UP000557717">
    <property type="component" value="Unassembled WGS sequence"/>
</dbReference>
<reference evidence="1 2" key="1">
    <citation type="submission" date="2020-08" db="EMBL/GenBank/DDBJ databases">
        <title>Genomic Encyclopedia of Type Strains, Phase IV (KMG-IV): sequencing the most valuable type-strain genomes for metagenomic binning, comparative biology and taxonomic classification.</title>
        <authorList>
            <person name="Goeker M."/>
        </authorList>
    </citation>
    <scope>NUCLEOTIDE SEQUENCE [LARGE SCALE GENOMIC DNA]</scope>
    <source>
        <strain evidence="1 2">YC6886</strain>
    </source>
</reference>
<dbReference type="EMBL" id="JACHFD010000069">
    <property type="protein sequence ID" value="MBB5354012.1"/>
    <property type="molecule type" value="Genomic_DNA"/>
</dbReference>
<evidence type="ECO:0008006" key="3">
    <source>
        <dbReference type="Google" id="ProtNLM"/>
    </source>
</evidence>
<keyword evidence="2" id="KW-1185">Reference proteome</keyword>
<name>A0A840V7Q6_9BACT</name>
<organism evidence="1 2">
    <name type="scientific">Haloferula luteola</name>
    <dbReference type="NCBI Taxonomy" id="595692"/>
    <lineage>
        <taxon>Bacteria</taxon>
        <taxon>Pseudomonadati</taxon>
        <taxon>Verrucomicrobiota</taxon>
        <taxon>Verrucomicrobiia</taxon>
        <taxon>Verrucomicrobiales</taxon>
        <taxon>Verrucomicrobiaceae</taxon>
        <taxon>Haloferula</taxon>
    </lineage>
</organism>
<gene>
    <name evidence="1" type="ORF">HNR46_004284</name>
</gene>
<evidence type="ECO:0000313" key="1">
    <source>
        <dbReference type="EMBL" id="MBB5354012.1"/>
    </source>
</evidence>
<protein>
    <recommendedName>
        <fullName evidence="3">HEAT repeat domain-containing protein</fullName>
    </recommendedName>
</protein>
<evidence type="ECO:0000313" key="2">
    <source>
        <dbReference type="Proteomes" id="UP000557717"/>
    </source>
</evidence>
<accession>A0A840V7Q6</accession>
<proteinExistence type="predicted"/>
<dbReference type="SUPFAM" id="SSF48371">
    <property type="entry name" value="ARM repeat"/>
    <property type="match status" value="1"/>
</dbReference>
<sequence length="247" mass="27175">MKLIGFVFVWCAVAVCLHAQGDDSRFEGLEEAVEAVQAGSVAGAENVSLEDLRKLRAALVANRGNIWMLPAPILDWLRSEMEPVRDLAFRLANSDDRNRRYYAASFASYLEPTDATKEMLGKLAYDEHAPAAGTAMDTLFGMGWETENLRSGVVSSLEGLFDGRPSTMASLACNSAGRWGLVEAAPILMDLLEKEYNEEGKITSIATQLKLLGEGAKEQLPRLQELLRRVKANPDSHPREIEALDYA</sequence>
<dbReference type="AlphaFoldDB" id="A0A840V7Q6"/>
<feature type="non-terminal residue" evidence="1">
    <location>
        <position position="247"/>
    </location>
</feature>
<comment type="caution">
    <text evidence="1">The sequence shown here is derived from an EMBL/GenBank/DDBJ whole genome shotgun (WGS) entry which is preliminary data.</text>
</comment>
<dbReference type="InterPro" id="IPR011989">
    <property type="entry name" value="ARM-like"/>
</dbReference>
<dbReference type="Gene3D" id="1.25.10.10">
    <property type="entry name" value="Leucine-rich Repeat Variant"/>
    <property type="match status" value="1"/>
</dbReference>